<gene>
    <name evidence="3" type="ORF">M099_0165</name>
</gene>
<dbReference type="PANTHER" id="PTHR23416:SF23">
    <property type="entry name" value="ACETYLTRANSFERASE C18B11.09C-RELATED"/>
    <property type="match status" value="1"/>
</dbReference>
<name>A0A069SQ82_PHOVU</name>
<comment type="similarity">
    <text evidence="1">Belongs to the transferase hexapeptide repeat family.</text>
</comment>
<accession>A0A069SQ82</accession>
<proteinExistence type="inferred from homology"/>
<evidence type="ECO:0008006" key="4">
    <source>
        <dbReference type="Google" id="ProtNLM"/>
    </source>
</evidence>
<dbReference type="InterPro" id="IPR051159">
    <property type="entry name" value="Hexapeptide_acetyltransf"/>
</dbReference>
<dbReference type="Gene3D" id="2.160.10.10">
    <property type="entry name" value="Hexapeptide repeat proteins"/>
    <property type="match status" value="1"/>
</dbReference>
<sequence>MKDNRTLYEKNVQDRNLLHYLIGLIVRWKQNFKYARARRIARKRGATIGEGVIMSLKLAKKANSNLSVGNHTSIQTDQLDMRSPITIGNHVIIGKDTEIITTSHNIDSRDWEHKNYSIEIEDYAWIPTKILILPSCRKIGYGAVIGSGSVVVKNVEPMSVVSGNPAKEFKKRKCVHTDLVVESLLGGDYYVYKQTRKNPILKNNRNFQ</sequence>
<reference evidence="3" key="1">
    <citation type="submission" date="2014-04" db="EMBL/GenBank/DDBJ databases">
        <authorList>
            <person name="Sears C."/>
            <person name="Carroll K."/>
            <person name="Sack B.R."/>
            <person name="Qadri F."/>
            <person name="Myers L.L."/>
            <person name="Chung G.-T."/>
            <person name="Escheverria P."/>
            <person name="Fraser C.M."/>
            <person name="Sadzewicz L."/>
            <person name="Shefchek K.A."/>
            <person name="Tallon L."/>
            <person name="Das S.P."/>
            <person name="Daugherty S."/>
            <person name="Mongodin E.F."/>
        </authorList>
    </citation>
    <scope>NUCLEOTIDE SEQUENCE [LARGE SCALE GENOMIC DNA]</scope>
    <source>
        <strain evidence="3">3975 RP4</strain>
    </source>
</reference>
<evidence type="ECO:0000256" key="1">
    <source>
        <dbReference type="ARBA" id="ARBA00007274"/>
    </source>
</evidence>
<evidence type="ECO:0000256" key="2">
    <source>
        <dbReference type="ARBA" id="ARBA00022679"/>
    </source>
</evidence>
<dbReference type="RefSeq" id="WP_032952225.1">
    <property type="nucleotide sequence ID" value="NZ_JNHM01000003.1"/>
</dbReference>
<dbReference type="AlphaFoldDB" id="A0A069SQ82"/>
<dbReference type="PATRIC" id="fig|1339352.3.peg.158"/>
<dbReference type="Proteomes" id="UP000027661">
    <property type="component" value="Unassembled WGS sequence"/>
</dbReference>
<evidence type="ECO:0000313" key="3">
    <source>
        <dbReference type="EMBL" id="KDS56614.1"/>
    </source>
</evidence>
<dbReference type="InterPro" id="IPR011004">
    <property type="entry name" value="Trimer_LpxA-like_sf"/>
</dbReference>
<dbReference type="PANTHER" id="PTHR23416">
    <property type="entry name" value="SIALIC ACID SYNTHASE-RELATED"/>
    <property type="match status" value="1"/>
</dbReference>
<dbReference type="GO" id="GO:0005829">
    <property type="term" value="C:cytosol"/>
    <property type="evidence" value="ECO:0007669"/>
    <property type="project" value="TreeGrafter"/>
</dbReference>
<dbReference type="EMBL" id="JNHM01000003">
    <property type="protein sequence ID" value="KDS56614.1"/>
    <property type="molecule type" value="Genomic_DNA"/>
</dbReference>
<protein>
    <recommendedName>
        <fullName evidence="4">Acyltransferase</fullName>
    </recommendedName>
</protein>
<organism evidence="3">
    <name type="scientific">Phocaeicola vulgatus str. 3975 RP4</name>
    <dbReference type="NCBI Taxonomy" id="1339352"/>
    <lineage>
        <taxon>Bacteria</taxon>
        <taxon>Pseudomonadati</taxon>
        <taxon>Bacteroidota</taxon>
        <taxon>Bacteroidia</taxon>
        <taxon>Bacteroidales</taxon>
        <taxon>Bacteroidaceae</taxon>
        <taxon>Phocaeicola</taxon>
    </lineage>
</organism>
<keyword evidence="2" id="KW-0808">Transferase</keyword>
<dbReference type="GO" id="GO:0008374">
    <property type="term" value="F:O-acyltransferase activity"/>
    <property type="evidence" value="ECO:0007669"/>
    <property type="project" value="TreeGrafter"/>
</dbReference>
<dbReference type="SUPFAM" id="SSF51161">
    <property type="entry name" value="Trimeric LpxA-like enzymes"/>
    <property type="match status" value="1"/>
</dbReference>
<comment type="caution">
    <text evidence="3">The sequence shown here is derived from an EMBL/GenBank/DDBJ whole genome shotgun (WGS) entry which is preliminary data.</text>
</comment>